<organism evidence="2 3">
    <name type="scientific">Plectosphaerella cucumerina</name>
    <dbReference type="NCBI Taxonomy" id="40658"/>
    <lineage>
        <taxon>Eukaryota</taxon>
        <taxon>Fungi</taxon>
        <taxon>Dikarya</taxon>
        <taxon>Ascomycota</taxon>
        <taxon>Pezizomycotina</taxon>
        <taxon>Sordariomycetes</taxon>
        <taxon>Hypocreomycetidae</taxon>
        <taxon>Glomerellales</taxon>
        <taxon>Plectosphaerellaceae</taxon>
        <taxon>Plectosphaerella</taxon>
    </lineage>
</organism>
<keyword evidence="1" id="KW-1133">Transmembrane helix</keyword>
<name>A0A8K0TJM8_9PEZI</name>
<dbReference type="OrthoDB" id="3540210at2759"/>
<evidence type="ECO:0000256" key="1">
    <source>
        <dbReference type="SAM" id="Phobius"/>
    </source>
</evidence>
<feature type="transmembrane region" description="Helical" evidence="1">
    <location>
        <begin position="115"/>
        <end position="134"/>
    </location>
</feature>
<dbReference type="AlphaFoldDB" id="A0A8K0TJM8"/>
<comment type="caution">
    <text evidence="2">The sequence shown here is derived from an EMBL/GenBank/DDBJ whole genome shotgun (WGS) entry which is preliminary data.</text>
</comment>
<keyword evidence="3" id="KW-1185">Reference proteome</keyword>
<evidence type="ECO:0000313" key="2">
    <source>
        <dbReference type="EMBL" id="KAH7363354.1"/>
    </source>
</evidence>
<gene>
    <name evidence="2" type="ORF">B0T11DRAFT_318800</name>
</gene>
<dbReference type="EMBL" id="JAGPXD010000003">
    <property type="protein sequence ID" value="KAH7363354.1"/>
    <property type="molecule type" value="Genomic_DNA"/>
</dbReference>
<keyword evidence="1" id="KW-0812">Transmembrane</keyword>
<evidence type="ECO:0000313" key="3">
    <source>
        <dbReference type="Proteomes" id="UP000813385"/>
    </source>
</evidence>
<keyword evidence="1" id="KW-0472">Membrane</keyword>
<feature type="transmembrane region" description="Helical" evidence="1">
    <location>
        <begin position="37"/>
        <end position="61"/>
    </location>
</feature>
<accession>A0A8K0TJM8</accession>
<reference evidence="2" key="1">
    <citation type="journal article" date="2021" name="Nat. Commun.">
        <title>Genetic determinants of endophytism in the Arabidopsis root mycobiome.</title>
        <authorList>
            <person name="Mesny F."/>
            <person name="Miyauchi S."/>
            <person name="Thiergart T."/>
            <person name="Pickel B."/>
            <person name="Atanasova L."/>
            <person name="Karlsson M."/>
            <person name="Huettel B."/>
            <person name="Barry K.W."/>
            <person name="Haridas S."/>
            <person name="Chen C."/>
            <person name="Bauer D."/>
            <person name="Andreopoulos W."/>
            <person name="Pangilinan J."/>
            <person name="LaButti K."/>
            <person name="Riley R."/>
            <person name="Lipzen A."/>
            <person name="Clum A."/>
            <person name="Drula E."/>
            <person name="Henrissat B."/>
            <person name="Kohler A."/>
            <person name="Grigoriev I.V."/>
            <person name="Martin F.M."/>
            <person name="Hacquard S."/>
        </authorList>
    </citation>
    <scope>NUCLEOTIDE SEQUENCE</scope>
    <source>
        <strain evidence="2">MPI-CAGE-AT-0016</strain>
    </source>
</reference>
<feature type="transmembrane region" description="Helical" evidence="1">
    <location>
        <begin position="580"/>
        <end position="602"/>
    </location>
</feature>
<proteinExistence type="predicted"/>
<sequence length="701" mass="76972">MADLSVYVGFWRNYNEEAFTGSFLDVVLTLPKSQGSLLVSFLALFTSVAIANLWPIICLFIHQWRSTSSPRLGLYHQQQAILSNTPSPAATALYFTKLAWAWRQAKIRGTYRSSLALVSVAVLSMAVFAGAGLASSKIQLDSDEVLVHNDKCGWPTLDLGTTDPNSDAPPPDPTQQMQARAITSVWAHWISSRGLEYVRNCYTSSNVSVKSEACKRFTVTTLPLETRNVTCPFPDDICGLPDAFQVDTGFIDSNLHLGINTPEGERIRFRKTLTCVPMRTSRFASDWVDQITPGASLPGNKFTYFNVGPRPQEDLDYTWSVSNYSLFYNPEAPGEKEIYALGAVQSFADFPNDTGIAGFYAIPPLRLPDTDTSVVYLINNAQYASPVEDPWFRATNMTDPTGANRALGFPGLSWISDEVSSALACTEQYQFCAEETCSPFAGIGKNATEPWRGLNLNREQKALFNTLTVGLEAVTMASGVFWLGPGMLRANEFIWFTNGLPYSTGLPPTHWQDEVINFGQAMLSVLQRAVVDYASPSHFVIQTSGGPVPSTQFVSSMHVDGNGDQICPRVRVRDARFTNFSGFGLILVLVLGVLSICVNVFLMPQASFWLRRKLHRTTYPEREWNAGGLLMQQRDALESKGIGPWEVDKATGVPWVRPLGVTADGHSLVGGGGAYQPVAAAPGDQYAGKDLRVQEKPVGWG</sequence>
<protein>
    <submittedName>
        <fullName evidence="2">Uncharacterized protein</fullName>
    </submittedName>
</protein>
<dbReference type="Proteomes" id="UP000813385">
    <property type="component" value="Unassembled WGS sequence"/>
</dbReference>